<evidence type="ECO:0000313" key="3">
    <source>
        <dbReference type="Proteomes" id="UP001196565"/>
    </source>
</evidence>
<sequence>MRRTALAGLSLLALSACAQTAPGVSRAADLAVVMPMTGQQVVLSGEMTTSRIPVGGSSTEPRHDLVIRANGQTAISGNLVTYGVTTLEGYAGTMPLAAACRSRELARADRQFDCGISLNGQPVGTMSFRATPTGPMPPVVGG</sequence>
<feature type="signal peptide" evidence="1">
    <location>
        <begin position="1"/>
        <end position="18"/>
    </location>
</feature>
<protein>
    <recommendedName>
        <fullName evidence="4">Lipoprotein</fullName>
    </recommendedName>
</protein>
<proteinExistence type="predicted"/>
<reference evidence="2 3" key="1">
    <citation type="submission" date="2021-07" db="EMBL/GenBank/DDBJ databases">
        <authorList>
            <person name="So Y."/>
        </authorList>
    </citation>
    <scope>NUCLEOTIDE SEQUENCE [LARGE SCALE GENOMIC DNA]</scope>
    <source>
        <strain evidence="2 3">HJA6</strain>
    </source>
</reference>
<keyword evidence="1" id="KW-0732">Signal</keyword>
<dbReference type="EMBL" id="JAHYBZ010000004">
    <property type="protein sequence ID" value="MBW6398673.1"/>
    <property type="molecule type" value="Genomic_DNA"/>
</dbReference>
<keyword evidence="3" id="KW-1185">Reference proteome</keyword>
<evidence type="ECO:0000313" key="2">
    <source>
        <dbReference type="EMBL" id="MBW6398673.1"/>
    </source>
</evidence>
<organism evidence="2 3">
    <name type="scientific">Roseomonas alba</name>
    <dbReference type="NCBI Taxonomy" id="2846776"/>
    <lineage>
        <taxon>Bacteria</taxon>
        <taxon>Pseudomonadati</taxon>
        <taxon>Pseudomonadota</taxon>
        <taxon>Alphaproteobacteria</taxon>
        <taxon>Acetobacterales</taxon>
        <taxon>Roseomonadaceae</taxon>
        <taxon>Roseomonas</taxon>
    </lineage>
</organism>
<dbReference type="RefSeq" id="WP_219763286.1">
    <property type="nucleotide sequence ID" value="NZ_JAHYBZ010000004.1"/>
</dbReference>
<comment type="caution">
    <text evidence="2">The sequence shown here is derived from an EMBL/GenBank/DDBJ whole genome shotgun (WGS) entry which is preliminary data.</text>
</comment>
<gene>
    <name evidence="2" type="ORF">KPL78_12490</name>
</gene>
<evidence type="ECO:0008006" key="4">
    <source>
        <dbReference type="Google" id="ProtNLM"/>
    </source>
</evidence>
<accession>A0ABS7A8P5</accession>
<feature type="chain" id="PRO_5045444393" description="Lipoprotein" evidence="1">
    <location>
        <begin position="19"/>
        <end position="142"/>
    </location>
</feature>
<dbReference type="Proteomes" id="UP001196565">
    <property type="component" value="Unassembled WGS sequence"/>
</dbReference>
<name>A0ABS7A8P5_9PROT</name>
<evidence type="ECO:0000256" key="1">
    <source>
        <dbReference type="SAM" id="SignalP"/>
    </source>
</evidence>
<dbReference type="PROSITE" id="PS51257">
    <property type="entry name" value="PROKAR_LIPOPROTEIN"/>
    <property type="match status" value="1"/>
</dbReference>